<evidence type="ECO:0000313" key="2">
    <source>
        <dbReference type="EMBL" id="KXS22387.1"/>
    </source>
</evidence>
<feature type="compositionally biased region" description="Basic residues" evidence="1">
    <location>
        <begin position="30"/>
        <end position="42"/>
    </location>
</feature>
<feature type="region of interest" description="Disordered" evidence="1">
    <location>
        <begin position="1"/>
        <end position="42"/>
    </location>
</feature>
<organism evidence="2 3">
    <name type="scientific">Gonapodya prolifera (strain JEL478)</name>
    <name type="common">Monoblepharis prolifera</name>
    <dbReference type="NCBI Taxonomy" id="1344416"/>
    <lineage>
        <taxon>Eukaryota</taxon>
        <taxon>Fungi</taxon>
        <taxon>Fungi incertae sedis</taxon>
        <taxon>Chytridiomycota</taxon>
        <taxon>Chytridiomycota incertae sedis</taxon>
        <taxon>Monoblepharidomycetes</taxon>
        <taxon>Monoblepharidales</taxon>
        <taxon>Gonapodyaceae</taxon>
        <taxon>Gonapodya</taxon>
    </lineage>
</organism>
<sequence length="156" mass="17281">MASSLYHPWTSSAHRPRPNTPFTHTPDARGRRHATGPSRHPRAYLDISVRKERDPRAARARGVEEVLEVEKGKRSFMWLISRGIVGGRALAISGRSPPSYPTGASSPDRLRVIRPERCNVSPWDLFLGSPGTGKTSFLTALAGHRRFNIYGISLAN</sequence>
<evidence type="ECO:0000256" key="1">
    <source>
        <dbReference type="SAM" id="MobiDB-lite"/>
    </source>
</evidence>
<proteinExistence type="predicted"/>
<evidence type="ECO:0000313" key="3">
    <source>
        <dbReference type="Proteomes" id="UP000070544"/>
    </source>
</evidence>
<feature type="compositionally biased region" description="Polar residues" evidence="1">
    <location>
        <begin position="1"/>
        <end position="13"/>
    </location>
</feature>
<accession>A0A139B091</accession>
<gene>
    <name evidence="2" type="ORF">M427DRAFT_65364</name>
</gene>
<dbReference type="EMBL" id="KQ965731">
    <property type="protein sequence ID" value="KXS22387.1"/>
    <property type="molecule type" value="Genomic_DNA"/>
</dbReference>
<dbReference type="InterPro" id="IPR027417">
    <property type="entry name" value="P-loop_NTPase"/>
</dbReference>
<keyword evidence="3" id="KW-1185">Reference proteome</keyword>
<dbReference type="AlphaFoldDB" id="A0A139B091"/>
<dbReference type="Proteomes" id="UP000070544">
    <property type="component" value="Unassembled WGS sequence"/>
</dbReference>
<dbReference type="SUPFAM" id="SSF52540">
    <property type="entry name" value="P-loop containing nucleoside triphosphate hydrolases"/>
    <property type="match status" value="1"/>
</dbReference>
<reference evidence="2 3" key="1">
    <citation type="journal article" date="2015" name="Genome Biol. Evol.">
        <title>Phylogenomic analyses indicate that early fungi evolved digesting cell walls of algal ancestors of land plants.</title>
        <authorList>
            <person name="Chang Y."/>
            <person name="Wang S."/>
            <person name="Sekimoto S."/>
            <person name="Aerts A.L."/>
            <person name="Choi C."/>
            <person name="Clum A."/>
            <person name="LaButti K.M."/>
            <person name="Lindquist E.A."/>
            <person name="Yee Ngan C."/>
            <person name="Ohm R.A."/>
            <person name="Salamov A.A."/>
            <person name="Grigoriev I.V."/>
            <person name="Spatafora J.W."/>
            <person name="Berbee M.L."/>
        </authorList>
    </citation>
    <scope>NUCLEOTIDE SEQUENCE [LARGE SCALE GENOMIC DNA]</scope>
    <source>
        <strain evidence="2 3">JEL478</strain>
    </source>
</reference>
<protein>
    <submittedName>
        <fullName evidence="2">Uncharacterized protein</fullName>
    </submittedName>
</protein>
<name>A0A139B091_GONPJ</name>